<protein>
    <submittedName>
        <fullName evidence="2">Uncharacterized protein</fullName>
    </submittedName>
</protein>
<name>A0AAN9N800_PHACN</name>
<accession>A0AAN9N800</accession>
<dbReference type="AlphaFoldDB" id="A0AAN9N800"/>
<sequence length="131" mass="14137">MGSAAAGSFAFSSAYFQDLRGLTLLSMCVHAYCHSQFASAFVTTFCCFSSTLLLFGAAIHVEGVAEEEKEGKEVKEIFVVGVEDKLQNRQPLTPPFEKEQRDQEPEPNSPYVCGTINTIASGFVGGGCTRP</sequence>
<dbReference type="EMBL" id="JAYMYR010000004">
    <property type="protein sequence ID" value="KAK7367421.1"/>
    <property type="molecule type" value="Genomic_DNA"/>
</dbReference>
<comment type="caution">
    <text evidence="2">The sequence shown here is derived from an EMBL/GenBank/DDBJ whole genome shotgun (WGS) entry which is preliminary data.</text>
</comment>
<proteinExistence type="predicted"/>
<keyword evidence="3" id="KW-1185">Reference proteome</keyword>
<gene>
    <name evidence="2" type="ORF">VNO80_09433</name>
</gene>
<organism evidence="2 3">
    <name type="scientific">Phaseolus coccineus</name>
    <name type="common">Scarlet runner bean</name>
    <name type="synonym">Phaseolus multiflorus</name>
    <dbReference type="NCBI Taxonomy" id="3886"/>
    <lineage>
        <taxon>Eukaryota</taxon>
        <taxon>Viridiplantae</taxon>
        <taxon>Streptophyta</taxon>
        <taxon>Embryophyta</taxon>
        <taxon>Tracheophyta</taxon>
        <taxon>Spermatophyta</taxon>
        <taxon>Magnoliopsida</taxon>
        <taxon>eudicotyledons</taxon>
        <taxon>Gunneridae</taxon>
        <taxon>Pentapetalae</taxon>
        <taxon>rosids</taxon>
        <taxon>fabids</taxon>
        <taxon>Fabales</taxon>
        <taxon>Fabaceae</taxon>
        <taxon>Papilionoideae</taxon>
        <taxon>50 kb inversion clade</taxon>
        <taxon>NPAAA clade</taxon>
        <taxon>indigoferoid/millettioid clade</taxon>
        <taxon>Phaseoleae</taxon>
        <taxon>Phaseolus</taxon>
    </lineage>
</organism>
<feature type="region of interest" description="Disordered" evidence="1">
    <location>
        <begin position="89"/>
        <end position="111"/>
    </location>
</feature>
<evidence type="ECO:0000313" key="3">
    <source>
        <dbReference type="Proteomes" id="UP001374584"/>
    </source>
</evidence>
<dbReference type="Proteomes" id="UP001374584">
    <property type="component" value="Unassembled WGS sequence"/>
</dbReference>
<reference evidence="2 3" key="1">
    <citation type="submission" date="2024-01" db="EMBL/GenBank/DDBJ databases">
        <title>The genomes of 5 underutilized Papilionoideae crops provide insights into root nodulation and disease resistanc.</title>
        <authorList>
            <person name="Jiang F."/>
        </authorList>
    </citation>
    <scope>NUCLEOTIDE SEQUENCE [LARGE SCALE GENOMIC DNA]</scope>
    <source>
        <strain evidence="2">JINMINGXINNONG_FW02</strain>
        <tissue evidence="2">Leaves</tissue>
    </source>
</reference>
<evidence type="ECO:0000313" key="2">
    <source>
        <dbReference type="EMBL" id="KAK7367421.1"/>
    </source>
</evidence>
<evidence type="ECO:0000256" key="1">
    <source>
        <dbReference type="SAM" id="MobiDB-lite"/>
    </source>
</evidence>